<comment type="pathway">
    <text evidence="1 5 6">Protein modification; protein lipoylation via endogenous pathway; protein N(6)-(lipoyl)lysine from octanoyl-[acyl-carrier-protein]: step 1/2.</text>
</comment>
<evidence type="ECO:0000256" key="2">
    <source>
        <dbReference type="ARBA" id="ARBA00022679"/>
    </source>
</evidence>
<comment type="miscellaneous">
    <text evidence="5">In the reaction, the free carboxyl group of octanoic acid is attached via an amide linkage to the epsilon-amino group of a specific lysine residue of lipoyl domains of lipoate-dependent enzymes.</text>
</comment>
<feature type="active site" description="Acyl-thioester intermediate" evidence="5">
    <location>
        <position position="208"/>
    </location>
</feature>
<dbReference type="Gene3D" id="3.30.930.10">
    <property type="entry name" value="Bira Bifunctional Protein, Domain 2"/>
    <property type="match status" value="1"/>
</dbReference>
<dbReference type="NCBIfam" id="TIGR00214">
    <property type="entry name" value="lipB"/>
    <property type="match status" value="1"/>
</dbReference>
<reference evidence="9 10" key="1">
    <citation type="submission" date="2024-10" db="EMBL/GenBank/DDBJ databases">
        <title>Paracoccus drimophilus sp. nov., a novel bacterium from corn roots in Hunan.</title>
        <authorList>
            <person name="Li X."/>
        </authorList>
    </citation>
    <scope>NUCLEOTIDE SEQUENCE [LARGE SCALE GENOMIC DNA]</scope>
    <source>
        <strain evidence="9 10">NGMCC 1.201697</strain>
    </source>
</reference>
<dbReference type="Proteomes" id="UP001609376">
    <property type="component" value="Unassembled WGS sequence"/>
</dbReference>
<keyword evidence="10" id="KW-1185">Reference proteome</keyword>
<comment type="function">
    <text evidence="4 5 6">Catalyzes the transfer of endogenously produced octanoic acid from octanoyl-acyl-carrier-protein onto the lipoyl domains of lipoate-dependent enzymes. Lipoyl-ACP can also act as a substrate although octanoyl-ACP is likely to be the physiological substrate.</text>
</comment>
<comment type="similarity">
    <text evidence="5 6">Belongs to the LipB family.</text>
</comment>
<feature type="domain" description="BPL/LPL catalytic" evidence="8">
    <location>
        <begin position="59"/>
        <end position="246"/>
    </location>
</feature>
<keyword evidence="5" id="KW-0963">Cytoplasm</keyword>
<keyword evidence="2 5" id="KW-0808">Transferase</keyword>
<dbReference type="InterPro" id="IPR020605">
    <property type="entry name" value="Octanoyltransferase_CS"/>
</dbReference>
<dbReference type="EMBL" id="JBIMPR010000013">
    <property type="protein sequence ID" value="MFH5775843.1"/>
    <property type="molecule type" value="Genomic_DNA"/>
</dbReference>
<evidence type="ECO:0000256" key="3">
    <source>
        <dbReference type="ARBA" id="ARBA00023315"/>
    </source>
</evidence>
<comment type="catalytic activity">
    <reaction evidence="5 6">
        <text>octanoyl-[ACP] + L-lysyl-[protein] = N(6)-octanoyl-L-lysyl-[protein] + holo-[ACP] + H(+)</text>
        <dbReference type="Rhea" id="RHEA:17665"/>
        <dbReference type="Rhea" id="RHEA-COMP:9636"/>
        <dbReference type="Rhea" id="RHEA-COMP:9685"/>
        <dbReference type="Rhea" id="RHEA-COMP:9752"/>
        <dbReference type="Rhea" id="RHEA-COMP:9928"/>
        <dbReference type="ChEBI" id="CHEBI:15378"/>
        <dbReference type="ChEBI" id="CHEBI:29969"/>
        <dbReference type="ChEBI" id="CHEBI:64479"/>
        <dbReference type="ChEBI" id="CHEBI:78463"/>
        <dbReference type="ChEBI" id="CHEBI:78809"/>
        <dbReference type="EC" id="2.3.1.181"/>
    </reaction>
</comment>
<dbReference type="GO" id="GO:0033819">
    <property type="term" value="F:lipoyl(octanoyl) transferase activity"/>
    <property type="evidence" value="ECO:0007669"/>
    <property type="project" value="UniProtKB-EC"/>
</dbReference>
<protein>
    <recommendedName>
        <fullName evidence="5 6">Octanoyltransferase</fullName>
        <ecNumber evidence="5 6">2.3.1.181</ecNumber>
    </recommendedName>
    <alternativeName>
        <fullName evidence="5">Lipoate-protein ligase B</fullName>
    </alternativeName>
    <alternativeName>
        <fullName evidence="5">Lipoyl/octanoyl transferase</fullName>
    </alternativeName>
    <alternativeName>
        <fullName evidence="5">Octanoyl-[acyl-carrier-protein]-protein N-octanoyltransferase</fullName>
    </alternativeName>
</protein>
<evidence type="ECO:0000256" key="5">
    <source>
        <dbReference type="HAMAP-Rule" id="MF_00013"/>
    </source>
</evidence>
<evidence type="ECO:0000256" key="6">
    <source>
        <dbReference type="PIRNR" id="PIRNR016262"/>
    </source>
</evidence>
<keyword evidence="3 5" id="KW-0012">Acyltransferase</keyword>
<feature type="region of interest" description="Disordered" evidence="7">
    <location>
        <begin position="1"/>
        <end position="24"/>
    </location>
</feature>
<evidence type="ECO:0000313" key="10">
    <source>
        <dbReference type="Proteomes" id="UP001609376"/>
    </source>
</evidence>
<proteinExistence type="inferred from homology"/>
<feature type="site" description="Lowers pKa of active site Cys" evidence="5">
    <location>
        <position position="174"/>
    </location>
</feature>
<comment type="subcellular location">
    <subcellularLocation>
        <location evidence="5">Cytoplasm</location>
    </subcellularLocation>
</comment>
<dbReference type="SUPFAM" id="SSF55681">
    <property type="entry name" value="Class II aaRS and biotin synthetases"/>
    <property type="match status" value="1"/>
</dbReference>
<evidence type="ECO:0000259" key="8">
    <source>
        <dbReference type="PROSITE" id="PS51733"/>
    </source>
</evidence>
<dbReference type="NCBIfam" id="NF010921">
    <property type="entry name" value="PRK14341.1"/>
    <property type="match status" value="1"/>
</dbReference>
<dbReference type="RefSeq" id="WP_395135079.1">
    <property type="nucleotide sequence ID" value="NZ_JBIMPR010000013.1"/>
</dbReference>
<dbReference type="PANTHER" id="PTHR10993">
    <property type="entry name" value="OCTANOYLTRANSFERASE"/>
    <property type="match status" value="1"/>
</dbReference>
<dbReference type="InterPro" id="IPR004143">
    <property type="entry name" value="BPL_LPL_catalytic"/>
</dbReference>
<evidence type="ECO:0000256" key="1">
    <source>
        <dbReference type="ARBA" id="ARBA00004821"/>
    </source>
</evidence>
<evidence type="ECO:0000256" key="7">
    <source>
        <dbReference type="SAM" id="MobiDB-lite"/>
    </source>
</evidence>
<accession>A0ABW7LQ50</accession>
<evidence type="ECO:0000256" key="4">
    <source>
        <dbReference type="ARBA" id="ARBA00024732"/>
    </source>
</evidence>
<feature type="binding site" evidence="5">
    <location>
        <begin position="97"/>
        <end position="104"/>
    </location>
    <ligand>
        <name>substrate</name>
    </ligand>
</feature>
<feature type="compositionally biased region" description="Basic and acidic residues" evidence="7">
    <location>
        <begin position="1"/>
        <end position="10"/>
    </location>
</feature>
<feature type="binding site" evidence="5">
    <location>
        <begin position="190"/>
        <end position="192"/>
    </location>
    <ligand>
        <name>substrate</name>
    </ligand>
</feature>
<dbReference type="PROSITE" id="PS51733">
    <property type="entry name" value="BPL_LPL_CATALYTIC"/>
    <property type="match status" value="1"/>
</dbReference>
<dbReference type="HAMAP" id="MF_00013">
    <property type="entry name" value="LipB"/>
    <property type="match status" value="1"/>
</dbReference>
<organism evidence="9 10">
    <name type="scientific">Paracoccus broussonetiae subsp. drimophilus</name>
    <dbReference type="NCBI Taxonomy" id="3373869"/>
    <lineage>
        <taxon>Bacteria</taxon>
        <taxon>Pseudomonadati</taxon>
        <taxon>Pseudomonadota</taxon>
        <taxon>Alphaproteobacteria</taxon>
        <taxon>Rhodobacterales</taxon>
        <taxon>Paracoccaceae</taxon>
        <taxon>Paracoccus</taxon>
        <taxon>Paracoccus broussonetiae</taxon>
    </lineage>
</organism>
<dbReference type="CDD" id="cd16444">
    <property type="entry name" value="LipB"/>
    <property type="match status" value="1"/>
</dbReference>
<comment type="caution">
    <text evidence="9">The sequence shown here is derived from an EMBL/GenBank/DDBJ whole genome shotgun (WGS) entry which is preliminary data.</text>
</comment>
<dbReference type="PANTHER" id="PTHR10993:SF7">
    <property type="entry name" value="LIPOYLTRANSFERASE 2, MITOCHONDRIAL-RELATED"/>
    <property type="match status" value="1"/>
</dbReference>
<gene>
    <name evidence="5 9" type="primary">lipB</name>
    <name evidence="9" type="ORF">ACHFJ0_16450</name>
</gene>
<dbReference type="PIRSF" id="PIRSF016262">
    <property type="entry name" value="LPLase"/>
    <property type="match status" value="1"/>
</dbReference>
<dbReference type="EC" id="2.3.1.181" evidence="5 6"/>
<dbReference type="PROSITE" id="PS01313">
    <property type="entry name" value="LIPB"/>
    <property type="match status" value="1"/>
</dbReference>
<dbReference type="InterPro" id="IPR000544">
    <property type="entry name" value="Octanoyltransferase"/>
</dbReference>
<evidence type="ECO:0000313" key="9">
    <source>
        <dbReference type="EMBL" id="MFH5775843.1"/>
    </source>
</evidence>
<sequence length="247" mass="27023">MQHPHNDHARNSSSARPLAAGRESRQMTGMTEWITAPGLTPYQNAVAFMEARAAQIHAGEADELIWLVEHPPLYTAGTSAKSQDLLDARFPVFDAGRGGQYTYHGPGQRVIYVMLDLNRRGRDIRNFVAALEGWVIDALAEFNLRGEIRDGRVGVWIARPDKTPLPDGSMREDKIAAIGVKLRKWVSFHGISINVEPDLGHYAGIVPCGISGHGVTSLVDLGHPVGLEDLDVALKRTFEGRFPAISG</sequence>
<dbReference type="Pfam" id="PF21948">
    <property type="entry name" value="LplA-B_cat"/>
    <property type="match status" value="1"/>
</dbReference>
<dbReference type="InterPro" id="IPR045864">
    <property type="entry name" value="aa-tRNA-synth_II/BPL/LPL"/>
</dbReference>
<name>A0ABW7LQ50_9RHOB</name>
<feature type="binding site" evidence="5">
    <location>
        <begin position="177"/>
        <end position="179"/>
    </location>
    <ligand>
        <name>substrate</name>
    </ligand>
</feature>